<accession>A0A6A4H4U1</accession>
<dbReference type="Proteomes" id="UP000799118">
    <property type="component" value="Unassembled WGS sequence"/>
</dbReference>
<proteinExistence type="predicted"/>
<reference evidence="1" key="1">
    <citation type="journal article" date="2019" name="Environ. Microbiol.">
        <title>Fungal ecological strategies reflected in gene transcription - a case study of two litter decomposers.</title>
        <authorList>
            <person name="Barbi F."/>
            <person name="Kohler A."/>
            <person name="Barry K."/>
            <person name="Baskaran P."/>
            <person name="Daum C."/>
            <person name="Fauchery L."/>
            <person name="Ihrmark K."/>
            <person name="Kuo A."/>
            <person name="LaButti K."/>
            <person name="Lipzen A."/>
            <person name="Morin E."/>
            <person name="Grigoriev I.V."/>
            <person name="Henrissat B."/>
            <person name="Lindahl B."/>
            <person name="Martin F."/>
        </authorList>
    </citation>
    <scope>NUCLEOTIDE SEQUENCE</scope>
    <source>
        <strain evidence="1">JB14</strain>
    </source>
</reference>
<name>A0A6A4H4U1_9AGAR</name>
<sequence length="89" mass="9812">MESINEQAGEHGVLIGPDLKVLESPCPQTKFKLRHFTLDQCEQAACAFGLVLCSKRDPSGNNVSVKEAARRQIAFHLEFGSNEELLSLI</sequence>
<dbReference type="AlphaFoldDB" id="A0A6A4H4U1"/>
<protein>
    <submittedName>
        <fullName evidence="1">Uncharacterized protein</fullName>
    </submittedName>
</protein>
<evidence type="ECO:0000313" key="2">
    <source>
        <dbReference type="Proteomes" id="UP000799118"/>
    </source>
</evidence>
<gene>
    <name evidence="1" type="ORF">BT96DRAFT_924169</name>
</gene>
<organism evidence="1 2">
    <name type="scientific">Gymnopus androsaceus JB14</name>
    <dbReference type="NCBI Taxonomy" id="1447944"/>
    <lineage>
        <taxon>Eukaryota</taxon>
        <taxon>Fungi</taxon>
        <taxon>Dikarya</taxon>
        <taxon>Basidiomycota</taxon>
        <taxon>Agaricomycotina</taxon>
        <taxon>Agaricomycetes</taxon>
        <taxon>Agaricomycetidae</taxon>
        <taxon>Agaricales</taxon>
        <taxon>Marasmiineae</taxon>
        <taxon>Omphalotaceae</taxon>
        <taxon>Gymnopus</taxon>
    </lineage>
</organism>
<dbReference type="EMBL" id="ML769578">
    <property type="protein sequence ID" value="KAE9393192.1"/>
    <property type="molecule type" value="Genomic_DNA"/>
</dbReference>
<keyword evidence="2" id="KW-1185">Reference proteome</keyword>
<evidence type="ECO:0000313" key="1">
    <source>
        <dbReference type="EMBL" id="KAE9393192.1"/>
    </source>
</evidence>